<keyword evidence="3" id="KW-1185">Reference proteome</keyword>
<evidence type="ECO:0000313" key="3">
    <source>
        <dbReference type="Proteomes" id="UP001142291"/>
    </source>
</evidence>
<dbReference type="RefSeq" id="WP_204964523.1">
    <property type="nucleotide sequence ID" value="NZ_BAAAUR010000004.1"/>
</dbReference>
<evidence type="ECO:0000256" key="1">
    <source>
        <dbReference type="SAM" id="MobiDB-lite"/>
    </source>
</evidence>
<reference evidence="2" key="1">
    <citation type="journal article" date="2014" name="Int. J. Syst. Evol. Microbiol.">
        <title>Complete genome sequence of Corynebacterium casei LMG S-19264T (=DSM 44701T), isolated from a smear-ripened cheese.</title>
        <authorList>
            <consortium name="US DOE Joint Genome Institute (JGI-PGF)"/>
            <person name="Walter F."/>
            <person name="Albersmeier A."/>
            <person name="Kalinowski J."/>
            <person name="Ruckert C."/>
        </authorList>
    </citation>
    <scope>NUCLEOTIDE SEQUENCE</scope>
    <source>
        <strain evidence="2">VKM Ac-1940</strain>
    </source>
</reference>
<protein>
    <submittedName>
        <fullName evidence="2">Uncharacterized protein</fullName>
    </submittedName>
</protein>
<dbReference type="AlphaFoldDB" id="A0A9W6M5Q7"/>
<evidence type="ECO:0000313" key="2">
    <source>
        <dbReference type="EMBL" id="GLJ95071.1"/>
    </source>
</evidence>
<feature type="region of interest" description="Disordered" evidence="1">
    <location>
        <begin position="1"/>
        <end position="22"/>
    </location>
</feature>
<organism evidence="2 3">
    <name type="scientific">Microbacterium dextranolyticum</name>
    <dbReference type="NCBI Taxonomy" id="36806"/>
    <lineage>
        <taxon>Bacteria</taxon>
        <taxon>Bacillati</taxon>
        <taxon>Actinomycetota</taxon>
        <taxon>Actinomycetes</taxon>
        <taxon>Micrococcales</taxon>
        <taxon>Microbacteriaceae</taxon>
        <taxon>Microbacterium</taxon>
    </lineage>
</organism>
<dbReference type="EMBL" id="BSER01000007">
    <property type="protein sequence ID" value="GLJ95071.1"/>
    <property type="molecule type" value="Genomic_DNA"/>
</dbReference>
<reference evidence="2" key="2">
    <citation type="submission" date="2023-01" db="EMBL/GenBank/DDBJ databases">
        <authorList>
            <person name="Sun Q."/>
            <person name="Evtushenko L."/>
        </authorList>
    </citation>
    <scope>NUCLEOTIDE SEQUENCE</scope>
    <source>
        <strain evidence="2">VKM Ac-1940</strain>
    </source>
</reference>
<comment type="caution">
    <text evidence="2">The sequence shown here is derived from an EMBL/GenBank/DDBJ whole genome shotgun (WGS) entry which is preliminary data.</text>
</comment>
<gene>
    <name evidence="2" type="ORF">GCM10017591_11330</name>
</gene>
<accession>A0A9W6M5Q7</accession>
<name>A0A9W6M5Q7_9MICO</name>
<proteinExistence type="predicted"/>
<sequence length="70" mass="7694">MPEETQDSPALAQNEATEDERLQGLVAQVRADLSGEDAATVETAVRRRLDDTGIDVDEELVRRLVEELSA</sequence>
<dbReference type="Proteomes" id="UP001142291">
    <property type="component" value="Unassembled WGS sequence"/>
</dbReference>